<dbReference type="OrthoDB" id="5967843at2759"/>
<comment type="caution">
    <text evidence="1">The sequence shown here is derived from an EMBL/GenBank/DDBJ whole genome shotgun (WGS) entry which is preliminary data.</text>
</comment>
<sequence>MTVLEPIIQRNPLIFKASLQTLAHELLVRPLLYLIETGVIDITSPLRRVFVVDGLDECDDPQKQALIIHAVATILGDILGPICFLIASRPETAISRAFQRENRLHPTLASIPLDDNDKTSSDIRQFIEDSFFDILDTHPLRTHIPLNWPERNSVDHIVWKSSGHFIYAATAIKFISSTDEHPARALQVVEGLVPPRMGNLSRSWTHYICIFW</sequence>
<accession>A0A8H5BQX2</accession>
<gene>
    <name evidence="1" type="ORF">D9619_004921</name>
</gene>
<evidence type="ECO:0000313" key="2">
    <source>
        <dbReference type="Proteomes" id="UP000567179"/>
    </source>
</evidence>
<evidence type="ECO:0000313" key="1">
    <source>
        <dbReference type="EMBL" id="KAF5326692.1"/>
    </source>
</evidence>
<keyword evidence="2" id="KW-1185">Reference proteome</keyword>
<protein>
    <recommendedName>
        <fullName evidence="3">NACHT domain-containing protein</fullName>
    </recommendedName>
</protein>
<name>A0A8H5BQX2_9AGAR</name>
<organism evidence="1 2">
    <name type="scientific">Psilocybe cf. subviscida</name>
    <dbReference type="NCBI Taxonomy" id="2480587"/>
    <lineage>
        <taxon>Eukaryota</taxon>
        <taxon>Fungi</taxon>
        <taxon>Dikarya</taxon>
        <taxon>Basidiomycota</taxon>
        <taxon>Agaricomycotina</taxon>
        <taxon>Agaricomycetes</taxon>
        <taxon>Agaricomycetidae</taxon>
        <taxon>Agaricales</taxon>
        <taxon>Agaricineae</taxon>
        <taxon>Strophariaceae</taxon>
        <taxon>Psilocybe</taxon>
    </lineage>
</organism>
<dbReference type="AlphaFoldDB" id="A0A8H5BQX2"/>
<proteinExistence type="predicted"/>
<dbReference type="Proteomes" id="UP000567179">
    <property type="component" value="Unassembled WGS sequence"/>
</dbReference>
<dbReference type="EMBL" id="JAACJJ010000014">
    <property type="protein sequence ID" value="KAF5326692.1"/>
    <property type="molecule type" value="Genomic_DNA"/>
</dbReference>
<reference evidence="1 2" key="1">
    <citation type="journal article" date="2020" name="ISME J.">
        <title>Uncovering the hidden diversity of litter-decomposition mechanisms in mushroom-forming fungi.</title>
        <authorList>
            <person name="Floudas D."/>
            <person name="Bentzer J."/>
            <person name="Ahren D."/>
            <person name="Johansson T."/>
            <person name="Persson P."/>
            <person name="Tunlid A."/>
        </authorList>
    </citation>
    <scope>NUCLEOTIDE SEQUENCE [LARGE SCALE GENOMIC DNA]</scope>
    <source>
        <strain evidence="1 2">CBS 101986</strain>
    </source>
</reference>
<evidence type="ECO:0008006" key="3">
    <source>
        <dbReference type="Google" id="ProtNLM"/>
    </source>
</evidence>